<accession>A0A8H3H7M9</accession>
<evidence type="ECO:0000256" key="8">
    <source>
        <dbReference type="ARBA" id="ARBA00038489"/>
    </source>
</evidence>
<comment type="similarity">
    <text evidence="8">Belongs to the peroxiredoxin family. BCP/PrxQ subfamily.</text>
</comment>
<reference evidence="12" key="1">
    <citation type="submission" date="2021-01" db="EMBL/GenBank/DDBJ databases">
        <authorList>
            <person name="Kaushik A."/>
        </authorList>
    </citation>
    <scope>NUCLEOTIDE SEQUENCE</scope>
    <source>
        <strain evidence="12">Type strain: AG8-Rh-89/</strain>
    </source>
</reference>
<dbReference type="Gene3D" id="3.40.30.10">
    <property type="entry name" value="Glutaredoxin"/>
    <property type="match status" value="1"/>
</dbReference>
<evidence type="ECO:0000256" key="7">
    <source>
        <dbReference type="ARBA" id="ARBA00032824"/>
    </source>
</evidence>
<dbReference type="GO" id="GO:0045454">
    <property type="term" value="P:cell redox homeostasis"/>
    <property type="evidence" value="ECO:0007669"/>
    <property type="project" value="TreeGrafter"/>
</dbReference>
<dbReference type="InterPro" id="IPR036249">
    <property type="entry name" value="Thioredoxin-like_sf"/>
</dbReference>
<feature type="compositionally biased region" description="Low complexity" evidence="10">
    <location>
        <begin position="199"/>
        <end position="215"/>
    </location>
</feature>
<organism evidence="12 13">
    <name type="scientific">Rhizoctonia solani</name>
    <dbReference type="NCBI Taxonomy" id="456999"/>
    <lineage>
        <taxon>Eukaryota</taxon>
        <taxon>Fungi</taxon>
        <taxon>Dikarya</taxon>
        <taxon>Basidiomycota</taxon>
        <taxon>Agaricomycotina</taxon>
        <taxon>Agaricomycetes</taxon>
        <taxon>Cantharellales</taxon>
        <taxon>Ceratobasidiaceae</taxon>
        <taxon>Rhizoctonia</taxon>
    </lineage>
</organism>
<dbReference type="AlphaFoldDB" id="A0A8H3H7M9"/>
<evidence type="ECO:0000256" key="4">
    <source>
        <dbReference type="ARBA" id="ARBA00023002"/>
    </source>
</evidence>
<keyword evidence="2" id="KW-0575">Peroxidase</keyword>
<sequence>PPIEGVKARLGAVVLYPFLDLDLDLYLLTLLSVYFGIYEMAGPKSLIGQAAPAVTLPSATDEQFELDPATAGRPTVIFFFPAAGTFGCTKEACSFRDALSSNELYKTQNVQIVGISGDAVAKQKAFVDAQGLPYPMLCDTDGEARKKYQVGKGLLGFARVTFCVDKEGVVRNVFDSSLQFMAHEKAVAKWLATLPKPGPAGEPDAPEATEPNPEL</sequence>
<gene>
    <name evidence="12" type="ORF">RDB_LOCUS79855</name>
</gene>
<evidence type="ECO:0000256" key="9">
    <source>
        <dbReference type="ARBA" id="ARBA00049091"/>
    </source>
</evidence>
<evidence type="ECO:0000313" key="12">
    <source>
        <dbReference type="EMBL" id="CAE6486117.1"/>
    </source>
</evidence>
<dbReference type="EMBL" id="CAJMWZ010004180">
    <property type="protein sequence ID" value="CAE6486117.1"/>
    <property type="molecule type" value="Genomic_DNA"/>
</dbReference>
<dbReference type="InterPro" id="IPR013766">
    <property type="entry name" value="Thioredoxin_domain"/>
</dbReference>
<comment type="catalytic activity">
    <reaction evidence="9">
        <text>a hydroperoxide + [thioredoxin]-dithiol = an alcohol + [thioredoxin]-disulfide + H2O</text>
        <dbReference type="Rhea" id="RHEA:62620"/>
        <dbReference type="Rhea" id="RHEA-COMP:10698"/>
        <dbReference type="Rhea" id="RHEA-COMP:10700"/>
        <dbReference type="ChEBI" id="CHEBI:15377"/>
        <dbReference type="ChEBI" id="CHEBI:29950"/>
        <dbReference type="ChEBI" id="CHEBI:30879"/>
        <dbReference type="ChEBI" id="CHEBI:35924"/>
        <dbReference type="ChEBI" id="CHEBI:50058"/>
        <dbReference type="EC" id="1.11.1.24"/>
    </reaction>
</comment>
<proteinExistence type="inferred from homology"/>
<dbReference type="SUPFAM" id="SSF52833">
    <property type="entry name" value="Thioredoxin-like"/>
    <property type="match status" value="1"/>
</dbReference>
<dbReference type="PANTHER" id="PTHR42801:SF4">
    <property type="entry name" value="AHPC_TSA FAMILY PROTEIN"/>
    <property type="match status" value="1"/>
</dbReference>
<feature type="domain" description="Thioredoxin" evidence="11">
    <location>
        <begin position="45"/>
        <end position="196"/>
    </location>
</feature>
<name>A0A8H3H7M9_9AGAM</name>
<keyword evidence="4" id="KW-0560">Oxidoreductase</keyword>
<dbReference type="GO" id="GO:0034599">
    <property type="term" value="P:cellular response to oxidative stress"/>
    <property type="evidence" value="ECO:0007669"/>
    <property type="project" value="TreeGrafter"/>
</dbReference>
<feature type="non-terminal residue" evidence="12">
    <location>
        <position position="1"/>
    </location>
</feature>
<evidence type="ECO:0000256" key="3">
    <source>
        <dbReference type="ARBA" id="ARBA00022862"/>
    </source>
</evidence>
<keyword evidence="6" id="KW-0676">Redox-active center</keyword>
<dbReference type="InterPro" id="IPR000866">
    <property type="entry name" value="AhpC/TSA"/>
</dbReference>
<evidence type="ECO:0000256" key="1">
    <source>
        <dbReference type="ARBA" id="ARBA00013017"/>
    </source>
</evidence>
<protein>
    <recommendedName>
        <fullName evidence="1">thioredoxin-dependent peroxiredoxin</fullName>
        <ecNumber evidence="1">1.11.1.24</ecNumber>
    </recommendedName>
    <alternativeName>
        <fullName evidence="7">Thioredoxin peroxidase</fullName>
    </alternativeName>
</protein>
<evidence type="ECO:0000256" key="5">
    <source>
        <dbReference type="ARBA" id="ARBA00023157"/>
    </source>
</evidence>
<dbReference type="InterPro" id="IPR050924">
    <property type="entry name" value="Peroxiredoxin_BCP/PrxQ"/>
</dbReference>
<evidence type="ECO:0000259" key="11">
    <source>
        <dbReference type="PROSITE" id="PS51352"/>
    </source>
</evidence>
<feature type="region of interest" description="Disordered" evidence="10">
    <location>
        <begin position="194"/>
        <end position="215"/>
    </location>
</feature>
<dbReference type="Proteomes" id="UP000663850">
    <property type="component" value="Unassembled WGS sequence"/>
</dbReference>
<keyword evidence="5" id="KW-1015">Disulfide bond</keyword>
<dbReference type="EC" id="1.11.1.24" evidence="1"/>
<dbReference type="GO" id="GO:0005737">
    <property type="term" value="C:cytoplasm"/>
    <property type="evidence" value="ECO:0007669"/>
    <property type="project" value="TreeGrafter"/>
</dbReference>
<dbReference type="GO" id="GO:0008379">
    <property type="term" value="F:thioredoxin peroxidase activity"/>
    <property type="evidence" value="ECO:0007669"/>
    <property type="project" value="TreeGrafter"/>
</dbReference>
<comment type="caution">
    <text evidence="12">The sequence shown here is derived from an EMBL/GenBank/DDBJ whole genome shotgun (WGS) entry which is preliminary data.</text>
</comment>
<evidence type="ECO:0000256" key="10">
    <source>
        <dbReference type="SAM" id="MobiDB-lite"/>
    </source>
</evidence>
<evidence type="ECO:0000256" key="6">
    <source>
        <dbReference type="ARBA" id="ARBA00023284"/>
    </source>
</evidence>
<evidence type="ECO:0000256" key="2">
    <source>
        <dbReference type="ARBA" id="ARBA00022559"/>
    </source>
</evidence>
<dbReference type="PROSITE" id="PS51352">
    <property type="entry name" value="THIOREDOXIN_2"/>
    <property type="match status" value="1"/>
</dbReference>
<dbReference type="CDD" id="cd03017">
    <property type="entry name" value="PRX_BCP"/>
    <property type="match status" value="1"/>
</dbReference>
<dbReference type="PANTHER" id="PTHR42801">
    <property type="entry name" value="THIOREDOXIN-DEPENDENT PEROXIDE REDUCTASE"/>
    <property type="match status" value="1"/>
</dbReference>
<keyword evidence="3" id="KW-0049">Antioxidant</keyword>
<dbReference type="Pfam" id="PF00578">
    <property type="entry name" value="AhpC-TSA"/>
    <property type="match status" value="1"/>
</dbReference>
<evidence type="ECO:0000313" key="13">
    <source>
        <dbReference type="Proteomes" id="UP000663850"/>
    </source>
</evidence>